<name>A0A6J4IEB7_9SPHI</name>
<organism evidence="1">
    <name type="scientific">uncultured Cytophagales bacterium</name>
    <dbReference type="NCBI Taxonomy" id="158755"/>
    <lineage>
        <taxon>Bacteria</taxon>
        <taxon>Pseudomonadati</taxon>
        <taxon>Bacteroidota</taxon>
        <taxon>Sphingobacteriia</taxon>
        <taxon>Sphingobacteriales</taxon>
        <taxon>environmental samples</taxon>
    </lineage>
</organism>
<accession>A0A6J4IEB7</accession>
<reference evidence="1" key="1">
    <citation type="submission" date="2020-02" db="EMBL/GenBank/DDBJ databases">
        <authorList>
            <person name="Meier V. D."/>
        </authorList>
    </citation>
    <scope>NUCLEOTIDE SEQUENCE</scope>
    <source>
        <strain evidence="1">AVDCRST_MAG56</strain>
    </source>
</reference>
<dbReference type="AlphaFoldDB" id="A0A6J4IEB7"/>
<protein>
    <submittedName>
        <fullName evidence="1">Uncharacterized protein</fullName>
    </submittedName>
</protein>
<evidence type="ECO:0000313" key="1">
    <source>
        <dbReference type="EMBL" id="CAA9248498.1"/>
    </source>
</evidence>
<dbReference type="EMBL" id="CADCTQ010000168">
    <property type="protein sequence ID" value="CAA9248498.1"/>
    <property type="molecule type" value="Genomic_DNA"/>
</dbReference>
<proteinExistence type="predicted"/>
<sequence>METWLLRYCNPFRSESMPVLPKSEELSATVCLPEANDPREADSQYVEMVNFLFGFTTPLA</sequence>
<gene>
    <name evidence="1" type="ORF">AVDCRST_MAG56-2006</name>
</gene>